<sequence length="382" mass="44667">MRAATVCGGFFAPDHDKDYPVCRSGQNLRFTQKQECAWQKCSRQELEDDLVAKEFVDRLLTEGCAVPCDETSDSFKNQACLPSYYDRNLYKQGQQFFYKHIFGLFLSKLLGLIALLSLPLTLKILILTNMSSTPMTAYRRYMATIFHMCIWYDEDFTSERSIRLWSSINKVRNMHNAASNKSNSHYRYRINQMDMALTQFGFMGISLVRSEMVGVHNVSEIEWKGFIHLWRVVGHVLGIDDRFNICQDSVIHTKKICELLIQRVFVPQMRNTSTEFDTMSKSLLNGLWVINPMLQHDVFILYLHMVLENSKDFKKSRPNVRPLGTMGEIKLKVIMFVVWALQFTLVRIWYKYLQIIGLWLMRNLPFLAYYKYGKCIAHVSVD</sequence>
<reference evidence="3 4" key="1">
    <citation type="submission" date="2019-01" db="EMBL/GenBank/DDBJ databases">
        <authorList>
            <person name="Sayadi A."/>
        </authorList>
    </citation>
    <scope>NUCLEOTIDE SEQUENCE [LARGE SCALE GENOMIC DNA]</scope>
</reference>
<keyword evidence="4" id="KW-1185">Reference proteome</keyword>
<name>A0A653DG30_CALMS</name>
<dbReference type="InterPro" id="IPR018713">
    <property type="entry name" value="MPAB/Lcp_cat_dom"/>
</dbReference>
<dbReference type="AlphaFoldDB" id="A0A653DG30"/>
<proteinExistence type="predicted"/>
<dbReference type="PANTHER" id="PTHR37159:SF1">
    <property type="entry name" value="GH11867P"/>
    <property type="match status" value="1"/>
</dbReference>
<gene>
    <name evidence="3" type="ORF">CALMAC_LOCUS17066</name>
</gene>
<keyword evidence="1" id="KW-1133">Transmembrane helix</keyword>
<evidence type="ECO:0000313" key="3">
    <source>
        <dbReference type="EMBL" id="VEN58816.1"/>
    </source>
</evidence>
<evidence type="ECO:0000313" key="4">
    <source>
        <dbReference type="Proteomes" id="UP000410492"/>
    </source>
</evidence>
<dbReference type="Pfam" id="PF09995">
    <property type="entry name" value="MPAB_Lcp_cat"/>
    <property type="match status" value="1"/>
</dbReference>
<organism evidence="3 4">
    <name type="scientific">Callosobruchus maculatus</name>
    <name type="common">Southern cowpea weevil</name>
    <name type="synonym">Pulse bruchid</name>
    <dbReference type="NCBI Taxonomy" id="64391"/>
    <lineage>
        <taxon>Eukaryota</taxon>
        <taxon>Metazoa</taxon>
        <taxon>Ecdysozoa</taxon>
        <taxon>Arthropoda</taxon>
        <taxon>Hexapoda</taxon>
        <taxon>Insecta</taxon>
        <taxon>Pterygota</taxon>
        <taxon>Neoptera</taxon>
        <taxon>Endopterygota</taxon>
        <taxon>Coleoptera</taxon>
        <taxon>Polyphaga</taxon>
        <taxon>Cucujiformia</taxon>
        <taxon>Chrysomeloidea</taxon>
        <taxon>Chrysomelidae</taxon>
        <taxon>Bruchinae</taxon>
        <taxon>Bruchini</taxon>
        <taxon>Callosobruchus</taxon>
    </lineage>
</organism>
<protein>
    <recommendedName>
        <fullName evidence="2">ER-bound oxygenase mpaB/mpaB'/Rubber oxygenase catalytic domain-containing protein</fullName>
    </recommendedName>
</protein>
<dbReference type="PANTHER" id="PTHR37159">
    <property type="entry name" value="GH11867P"/>
    <property type="match status" value="1"/>
</dbReference>
<keyword evidence="1" id="KW-0812">Transmembrane</keyword>
<feature type="domain" description="ER-bound oxygenase mpaB/mpaB'/Rubber oxygenase catalytic" evidence="2">
    <location>
        <begin position="132"/>
        <end position="242"/>
    </location>
</feature>
<dbReference type="OrthoDB" id="6361347at2759"/>
<evidence type="ECO:0000259" key="2">
    <source>
        <dbReference type="Pfam" id="PF09995"/>
    </source>
</evidence>
<dbReference type="Proteomes" id="UP000410492">
    <property type="component" value="Unassembled WGS sequence"/>
</dbReference>
<dbReference type="GO" id="GO:0016491">
    <property type="term" value="F:oxidoreductase activity"/>
    <property type="evidence" value="ECO:0007669"/>
    <property type="project" value="InterPro"/>
</dbReference>
<evidence type="ECO:0000256" key="1">
    <source>
        <dbReference type="SAM" id="Phobius"/>
    </source>
</evidence>
<dbReference type="EMBL" id="CAACVG010011774">
    <property type="protein sequence ID" value="VEN58816.1"/>
    <property type="molecule type" value="Genomic_DNA"/>
</dbReference>
<feature type="transmembrane region" description="Helical" evidence="1">
    <location>
        <begin position="101"/>
        <end position="126"/>
    </location>
</feature>
<keyword evidence="1" id="KW-0472">Membrane</keyword>
<accession>A0A653DG30</accession>